<organism evidence="1 2">
    <name type="scientific">Pseudonocardia sulfidoxydans NBRC 16205</name>
    <dbReference type="NCBI Taxonomy" id="1223511"/>
    <lineage>
        <taxon>Bacteria</taxon>
        <taxon>Bacillati</taxon>
        <taxon>Actinomycetota</taxon>
        <taxon>Actinomycetes</taxon>
        <taxon>Pseudonocardiales</taxon>
        <taxon>Pseudonocardiaceae</taxon>
        <taxon>Pseudonocardia</taxon>
    </lineage>
</organism>
<dbReference type="PROSITE" id="PS51257">
    <property type="entry name" value="PROKAR_LIPOPROTEIN"/>
    <property type="match status" value="1"/>
</dbReference>
<dbReference type="InterPro" id="IPR024520">
    <property type="entry name" value="DUF3558"/>
</dbReference>
<dbReference type="Proteomes" id="UP000321685">
    <property type="component" value="Unassembled WGS sequence"/>
</dbReference>
<keyword evidence="2" id="KW-1185">Reference proteome</keyword>
<evidence type="ECO:0000313" key="2">
    <source>
        <dbReference type="Proteomes" id="UP000321685"/>
    </source>
</evidence>
<comment type="caution">
    <text evidence="1">The sequence shown here is derived from an EMBL/GenBank/DDBJ whole genome shotgun (WGS) entry which is preliminary data.</text>
</comment>
<dbReference type="EMBL" id="BJVJ01000018">
    <property type="protein sequence ID" value="GEL23319.1"/>
    <property type="molecule type" value="Genomic_DNA"/>
</dbReference>
<reference evidence="1 2" key="1">
    <citation type="submission" date="2019-07" db="EMBL/GenBank/DDBJ databases">
        <title>Whole genome shotgun sequence of Pseudonocardia sulfidoxydans NBRC 16205.</title>
        <authorList>
            <person name="Hosoyama A."/>
            <person name="Uohara A."/>
            <person name="Ohji S."/>
            <person name="Ichikawa N."/>
        </authorList>
    </citation>
    <scope>NUCLEOTIDE SEQUENCE [LARGE SCALE GENOMIC DNA]</scope>
    <source>
        <strain evidence="1 2">NBRC 16205</strain>
    </source>
</reference>
<evidence type="ECO:0008006" key="3">
    <source>
        <dbReference type="Google" id="ProtNLM"/>
    </source>
</evidence>
<proteinExistence type="predicted"/>
<dbReference type="Pfam" id="PF12079">
    <property type="entry name" value="DUF3558"/>
    <property type="match status" value="1"/>
</dbReference>
<accession>A0A511DEU9</accession>
<name>A0A511DEU9_9PSEU</name>
<gene>
    <name evidence="1" type="ORF">PSU4_22730</name>
</gene>
<sequence>MTVPGRRRTPTRRRTAVALPVLAVLAVLLAGCTSIVAGEAAPVAGGRETVDQIRQRIDLGSLDPCDMVSPAQRAARNLGDAEPLKDSASLPACQWLGKGRSADSDRITFRLNDSVRDRAGDTGARVTDILGFYAIELPSTTYHACNLLVDVAEKQTLQVTHLADADPSGDACTSGRDFTESALRTLTRISRR</sequence>
<dbReference type="OrthoDB" id="3700944at2"/>
<dbReference type="AlphaFoldDB" id="A0A511DEU9"/>
<evidence type="ECO:0000313" key="1">
    <source>
        <dbReference type="EMBL" id="GEL23319.1"/>
    </source>
</evidence>
<protein>
    <recommendedName>
        <fullName evidence="3">DUF3558 domain-containing protein</fullName>
    </recommendedName>
</protein>
<dbReference type="RefSeq" id="WP_147106190.1">
    <property type="nucleotide sequence ID" value="NZ_BJVJ01000018.1"/>
</dbReference>